<dbReference type="RefSeq" id="WP_057862522.1">
    <property type="nucleotide sequence ID" value="NZ_LLYB01000125.1"/>
</dbReference>
<organism evidence="2 3">
    <name type="scientific">Bradyrhizobium lablabi</name>
    <dbReference type="NCBI Taxonomy" id="722472"/>
    <lineage>
        <taxon>Bacteria</taxon>
        <taxon>Pseudomonadati</taxon>
        <taxon>Pseudomonadota</taxon>
        <taxon>Alphaproteobacteria</taxon>
        <taxon>Hyphomicrobiales</taxon>
        <taxon>Nitrobacteraceae</taxon>
        <taxon>Bradyrhizobium</taxon>
    </lineage>
</organism>
<feature type="chain" id="PRO_5006443809" evidence="1">
    <location>
        <begin position="21"/>
        <end position="167"/>
    </location>
</feature>
<evidence type="ECO:0000313" key="3">
    <source>
        <dbReference type="Proteomes" id="UP000051660"/>
    </source>
</evidence>
<keyword evidence="1" id="KW-0732">Signal</keyword>
<comment type="caution">
    <text evidence="2">The sequence shown here is derived from an EMBL/GenBank/DDBJ whole genome shotgun (WGS) entry which is preliminary data.</text>
</comment>
<evidence type="ECO:0000313" key="2">
    <source>
        <dbReference type="EMBL" id="KRR16754.1"/>
    </source>
</evidence>
<sequence>MLRSVLAAAALISLLEPAAADDGCAKFAWSLARERAAFAAADKPATAAGETLSALPAAALVIRLQPGAQATFVMPPERKPRIEQWHGGMVRLPALPKPGIYQITLSEDAWIDVIQNGRYARSVGSTGRSDCPGVRKSVRLDLDASPVVLQVSGVAPDTIAVTFAAVE</sequence>
<protein>
    <submittedName>
        <fullName evidence="2">Uncharacterized protein</fullName>
    </submittedName>
</protein>
<evidence type="ECO:0000256" key="1">
    <source>
        <dbReference type="SAM" id="SignalP"/>
    </source>
</evidence>
<dbReference type="Proteomes" id="UP000051660">
    <property type="component" value="Unassembled WGS sequence"/>
</dbReference>
<reference evidence="2 3" key="1">
    <citation type="submission" date="2014-03" db="EMBL/GenBank/DDBJ databases">
        <title>Bradyrhizobium valentinum sp. nov., isolated from effective nodules of Lupinus mariae-josephae, a lupine endemic of basic-lime soils in Eastern Spain.</title>
        <authorList>
            <person name="Duran D."/>
            <person name="Rey L."/>
            <person name="Navarro A."/>
            <person name="Busquets A."/>
            <person name="Imperial J."/>
            <person name="Ruiz-Argueso T."/>
        </authorList>
    </citation>
    <scope>NUCLEOTIDE SEQUENCE [LARGE SCALE GENOMIC DNA]</scope>
    <source>
        <strain evidence="2 3">CCBAU 23086</strain>
    </source>
</reference>
<dbReference type="OrthoDB" id="7376020at2"/>
<name>A0A0R3M9A3_9BRAD</name>
<dbReference type="AlphaFoldDB" id="A0A0R3M9A3"/>
<feature type="signal peptide" evidence="1">
    <location>
        <begin position="1"/>
        <end position="20"/>
    </location>
</feature>
<gene>
    <name evidence="2" type="ORF">CQ14_14260</name>
</gene>
<dbReference type="EMBL" id="LLYB01000125">
    <property type="protein sequence ID" value="KRR16754.1"/>
    <property type="molecule type" value="Genomic_DNA"/>
</dbReference>
<proteinExistence type="predicted"/>
<accession>A0A0R3M9A3</accession>